<dbReference type="Proteomes" id="UP000092666">
    <property type="component" value="Unassembled WGS sequence"/>
</dbReference>
<dbReference type="InterPro" id="IPR013244">
    <property type="entry name" value="Sec39_domain"/>
</dbReference>
<dbReference type="AlphaFoldDB" id="A0A1B9GU67"/>
<evidence type="ECO:0000256" key="3">
    <source>
        <dbReference type="ARBA" id="ARBA00022824"/>
    </source>
</evidence>
<dbReference type="STRING" id="1296120.A0A1B9GU67"/>
<dbReference type="Pfam" id="PF08314">
    <property type="entry name" value="Sec39"/>
    <property type="match status" value="1"/>
</dbReference>
<accession>A0A1B9GU67</accession>
<gene>
    <name evidence="7" type="ORF">I316_03621</name>
</gene>
<reference evidence="7 8" key="1">
    <citation type="submission" date="2013-07" db="EMBL/GenBank/DDBJ databases">
        <title>The Genome Sequence of Cryptococcus heveanensis BCC8398.</title>
        <authorList>
            <consortium name="The Broad Institute Genome Sequencing Platform"/>
            <person name="Cuomo C."/>
            <person name="Litvintseva A."/>
            <person name="Chen Y."/>
            <person name="Heitman J."/>
            <person name="Sun S."/>
            <person name="Springer D."/>
            <person name="Dromer F."/>
            <person name="Young S.K."/>
            <person name="Zeng Q."/>
            <person name="Gargeya S."/>
            <person name="Fitzgerald M."/>
            <person name="Abouelleil A."/>
            <person name="Alvarado L."/>
            <person name="Berlin A.M."/>
            <person name="Chapman S.B."/>
            <person name="Dewar J."/>
            <person name="Goldberg J."/>
            <person name="Griggs A."/>
            <person name="Gujja S."/>
            <person name="Hansen M."/>
            <person name="Howarth C."/>
            <person name="Imamovic A."/>
            <person name="Larimer J."/>
            <person name="McCowan C."/>
            <person name="Murphy C."/>
            <person name="Pearson M."/>
            <person name="Priest M."/>
            <person name="Roberts A."/>
            <person name="Saif S."/>
            <person name="Shea T."/>
            <person name="Sykes S."/>
            <person name="Wortman J."/>
            <person name="Nusbaum C."/>
            <person name="Birren B."/>
        </authorList>
    </citation>
    <scope>NUCLEOTIDE SEQUENCE [LARGE SCALE GENOMIC DNA]</scope>
    <source>
        <strain evidence="7 8">BCC8398</strain>
    </source>
</reference>
<feature type="compositionally biased region" description="Basic and acidic residues" evidence="5">
    <location>
        <begin position="889"/>
        <end position="899"/>
    </location>
</feature>
<dbReference type="GO" id="GO:0006890">
    <property type="term" value="P:retrograde vesicle-mediated transport, Golgi to endoplasmic reticulum"/>
    <property type="evidence" value="ECO:0007669"/>
    <property type="project" value="InterPro"/>
</dbReference>
<sequence length="1219" mass="132934">MADLRADSEPDFVVDGDIPVSPSVTAPNNEETALLDPLPSSKPLSPPELLELPVSELSSSLDTIESSLSCLTDSETIDVCTKLLRKEIKDVEVAETILRLGLARCEMHVAKLRSEIGRETITAGILEEDVRKVIGSDKSREEHLTGFATLFELQRRLETYQVISSRHRKSLILTSGVTNGGKDKLDQDGMNLDDPWSEEQPANDKAAALLEDPWGDSAEQDGQTEPDPDTEPTAQILHSAPPSPTEETPNIPPIELSIFVNQPIPLSALQLAASASISHLKTVCERHLEEVHPFRLAILAAVPVWVSPVDLETEGLLLALGEGDTEKWLLPANLDKREPLSVAISKLYLPAPYDLVTPTIPACQASLSSSELTQWYTEHISSLDSAGLLDIQLAWVQHGASLGVVGLDQLGEDLSLLSRLVYDANLTVDQHARWNLAHWRKSSQEEIIQAYLSNATSEDIVADIKRLVLPYLYVLESRAERAGQADPTLVERLLHGAILSLPLDLALPVFEASKATLPASGRIVKNDLDVARLALACLYGSEEKEAAVWSTMSSIFECLPVWELSGTDPESDAELTSTTLDSIATFVRPTSASAPPPTSRDLFVFFHPLPFASLSRALDILDVHLESGEILARWNVPTQLRFLLQSARDSSEQKELAEKMVRRQRALGEDGWRRLWDEMGRLAGGEDSGLLRGALGMLNIRERGRIYLGGLISSGNFDTARKMIKKLTQSGAVDDDTVEEVALTTSKEFYLSADSGNIHTGEMKLAYDCLSVAPATPKISSEKSYMEATSRLASFSTLSLTPLEIRQTSDPLSLISRVLESSDDAYKYPDMMLDLSSKLGAKDEVDKGLVWCMIGKAAERFGDYKRAKQGVEGCVEIVRRYKLKVKRGEHGTAAHKRGESSSSTFTISGARSPRDEQNQVSGKAATQNQGSKLVDEAWRLSYTLANEAEYSDIPSKLKLISYALEFVPPSSQSEIPNILAVFRRLEDGRIKLDQASKRRRLEGIKNPPLIPSPSIDQALSSDGQHLFDGKQRNLGEEEERVLGSRTAAKAAKLALDFSGKFGVGNLRNLTQSPKLGHEDVATSSQGRASPVLGYLGSHLPISLPSRSSSAARSRSPNPNLNVNTSTTATMTHADTHVQATSFLERVTSRSSDSYARPPSSAGSTGTHETHGHTPRELFESFGVGGGVDEAERVRQNARRALVRGVGWLLGAEEGEITGD</sequence>
<dbReference type="PANTHER" id="PTHR15922">
    <property type="entry name" value="NEUROBLASTOMA-AMPLIFIED SEQUENCE"/>
    <property type="match status" value="1"/>
</dbReference>
<feature type="region of interest" description="Disordered" evidence="5">
    <location>
        <begin position="1104"/>
        <end position="1131"/>
    </location>
</feature>
<evidence type="ECO:0000256" key="2">
    <source>
        <dbReference type="ARBA" id="ARBA00022448"/>
    </source>
</evidence>
<evidence type="ECO:0000256" key="5">
    <source>
        <dbReference type="SAM" id="MobiDB-lite"/>
    </source>
</evidence>
<comment type="subcellular location">
    <subcellularLocation>
        <location evidence="1">Endoplasmic reticulum</location>
    </subcellularLocation>
</comment>
<evidence type="ECO:0000313" key="8">
    <source>
        <dbReference type="Proteomes" id="UP000092666"/>
    </source>
</evidence>
<feature type="region of interest" description="Disordered" evidence="5">
    <location>
        <begin position="215"/>
        <end position="251"/>
    </location>
</feature>
<organism evidence="7 8">
    <name type="scientific">Kwoniella heveanensis BCC8398</name>
    <dbReference type="NCBI Taxonomy" id="1296120"/>
    <lineage>
        <taxon>Eukaryota</taxon>
        <taxon>Fungi</taxon>
        <taxon>Dikarya</taxon>
        <taxon>Basidiomycota</taxon>
        <taxon>Agaricomycotina</taxon>
        <taxon>Tremellomycetes</taxon>
        <taxon>Tremellales</taxon>
        <taxon>Cryptococcaceae</taxon>
        <taxon>Kwoniella</taxon>
    </lineage>
</organism>
<dbReference type="GO" id="GO:0000149">
    <property type="term" value="F:SNARE binding"/>
    <property type="evidence" value="ECO:0007669"/>
    <property type="project" value="TreeGrafter"/>
</dbReference>
<feature type="domain" description="Sec39" evidence="6">
    <location>
        <begin position="266"/>
        <end position="987"/>
    </location>
</feature>
<keyword evidence="4" id="KW-0653">Protein transport</keyword>
<dbReference type="PANTHER" id="PTHR15922:SF2">
    <property type="entry name" value="NBAS SUBUNIT OF NRZ TETHERING COMPLEX"/>
    <property type="match status" value="1"/>
</dbReference>
<evidence type="ECO:0000259" key="6">
    <source>
        <dbReference type="Pfam" id="PF08314"/>
    </source>
</evidence>
<dbReference type="GO" id="GO:0015031">
    <property type="term" value="P:protein transport"/>
    <property type="evidence" value="ECO:0007669"/>
    <property type="project" value="UniProtKB-KW"/>
</dbReference>
<name>A0A1B9GU67_9TREE</name>
<feature type="compositionally biased region" description="Polar residues" evidence="5">
    <location>
        <begin position="900"/>
        <end position="909"/>
    </location>
</feature>
<protein>
    <recommendedName>
        <fullName evidence="6">Sec39 domain-containing protein</fullName>
    </recommendedName>
</protein>
<dbReference type="EMBL" id="KV700124">
    <property type="protein sequence ID" value="OCF34580.1"/>
    <property type="molecule type" value="Genomic_DNA"/>
</dbReference>
<reference evidence="8" key="2">
    <citation type="submission" date="2013-12" db="EMBL/GenBank/DDBJ databases">
        <title>Evolution of pathogenesis and genome organization in the Tremellales.</title>
        <authorList>
            <person name="Cuomo C."/>
            <person name="Litvintseva A."/>
            <person name="Heitman J."/>
            <person name="Chen Y."/>
            <person name="Sun S."/>
            <person name="Springer D."/>
            <person name="Dromer F."/>
            <person name="Young S."/>
            <person name="Zeng Q."/>
            <person name="Chapman S."/>
            <person name="Gujja S."/>
            <person name="Saif S."/>
            <person name="Birren B."/>
        </authorList>
    </citation>
    <scope>NUCLEOTIDE SEQUENCE [LARGE SCALE GENOMIC DNA]</scope>
    <source>
        <strain evidence="8">BCC8398</strain>
    </source>
</reference>
<feature type="region of interest" description="Disordered" evidence="5">
    <location>
        <begin position="1146"/>
        <end position="1182"/>
    </location>
</feature>
<keyword evidence="3" id="KW-0256">Endoplasmic reticulum</keyword>
<keyword evidence="8" id="KW-1185">Reference proteome</keyword>
<evidence type="ECO:0000256" key="1">
    <source>
        <dbReference type="ARBA" id="ARBA00004240"/>
    </source>
</evidence>
<feature type="region of interest" description="Disordered" evidence="5">
    <location>
        <begin position="889"/>
        <end position="928"/>
    </location>
</feature>
<proteinExistence type="predicted"/>
<dbReference type="OrthoDB" id="27490at2759"/>
<feature type="compositionally biased region" description="Polar residues" evidence="5">
    <location>
        <begin position="22"/>
        <end position="31"/>
    </location>
</feature>
<feature type="compositionally biased region" description="Polar residues" evidence="5">
    <location>
        <begin position="918"/>
        <end position="928"/>
    </location>
</feature>
<feature type="compositionally biased region" description="Basic and acidic residues" evidence="5">
    <location>
        <begin position="1167"/>
        <end position="1178"/>
    </location>
</feature>
<evidence type="ECO:0000256" key="4">
    <source>
        <dbReference type="ARBA" id="ARBA00022927"/>
    </source>
</evidence>
<keyword evidence="2" id="KW-0813">Transport</keyword>
<feature type="region of interest" description="Disordered" evidence="5">
    <location>
        <begin position="1"/>
        <end position="42"/>
    </location>
</feature>
<feature type="region of interest" description="Disordered" evidence="5">
    <location>
        <begin position="176"/>
        <end position="203"/>
    </location>
</feature>
<dbReference type="GO" id="GO:0070939">
    <property type="term" value="C:Dsl1/NZR complex"/>
    <property type="evidence" value="ECO:0007669"/>
    <property type="project" value="TreeGrafter"/>
</dbReference>
<feature type="compositionally biased region" description="Acidic residues" evidence="5">
    <location>
        <begin position="218"/>
        <end position="230"/>
    </location>
</feature>
<evidence type="ECO:0000313" key="7">
    <source>
        <dbReference type="EMBL" id="OCF34580.1"/>
    </source>
</evidence>